<dbReference type="GO" id="GO:0003677">
    <property type="term" value="F:DNA binding"/>
    <property type="evidence" value="ECO:0007669"/>
    <property type="project" value="UniProtKB-KW"/>
</dbReference>
<dbReference type="FunCoup" id="A0A2K3CUN1">
    <property type="interactions" value="2008"/>
</dbReference>
<accession>A0A2K3CUN1</accession>
<evidence type="ECO:0000313" key="9">
    <source>
        <dbReference type="Proteomes" id="UP000006906"/>
    </source>
</evidence>
<dbReference type="GO" id="GO:0004386">
    <property type="term" value="F:helicase activity"/>
    <property type="evidence" value="ECO:0007669"/>
    <property type="project" value="UniProtKB-KW"/>
</dbReference>
<evidence type="ECO:0000256" key="4">
    <source>
        <dbReference type="ARBA" id="ARBA00023125"/>
    </source>
</evidence>
<proteinExistence type="predicted"/>
<dbReference type="Gene3D" id="3.40.50.300">
    <property type="entry name" value="P-loop containing nucleotide triphosphate hydrolases"/>
    <property type="match status" value="1"/>
</dbReference>
<dbReference type="InParanoid" id="A0A2K3CUN1"/>
<name>A0A2K3CUN1_CHLRE</name>
<feature type="domain" description="Helicase C-terminal" evidence="7">
    <location>
        <begin position="1551"/>
        <end position="1700"/>
    </location>
</feature>
<feature type="region of interest" description="Disordered" evidence="5">
    <location>
        <begin position="182"/>
        <end position="211"/>
    </location>
</feature>
<organism evidence="8 9">
    <name type="scientific">Chlamydomonas reinhardtii</name>
    <name type="common">Chlamydomonas smithii</name>
    <dbReference type="NCBI Taxonomy" id="3055"/>
    <lineage>
        <taxon>Eukaryota</taxon>
        <taxon>Viridiplantae</taxon>
        <taxon>Chlorophyta</taxon>
        <taxon>core chlorophytes</taxon>
        <taxon>Chlorophyceae</taxon>
        <taxon>CS clade</taxon>
        <taxon>Chlamydomonadales</taxon>
        <taxon>Chlamydomonadaceae</taxon>
        <taxon>Chlamydomonas</taxon>
    </lineage>
</organism>
<dbReference type="Gene3D" id="3.40.50.10810">
    <property type="entry name" value="Tandem AAA-ATPase domain"/>
    <property type="match status" value="1"/>
</dbReference>
<dbReference type="PROSITE" id="PS51192">
    <property type="entry name" value="HELICASE_ATP_BIND_1"/>
    <property type="match status" value="1"/>
</dbReference>
<evidence type="ECO:0000313" key="8">
    <source>
        <dbReference type="EMBL" id="PNW71984.1"/>
    </source>
</evidence>
<dbReference type="SMART" id="SM00487">
    <property type="entry name" value="DEXDc"/>
    <property type="match status" value="1"/>
</dbReference>
<dbReference type="Pfam" id="PF00271">
    <property type="entry name" value="Helicase_C"/>
    <property type="match status" value="1"/>
</dbReference>
<dbReference type="SUPFAM" id="SSF48371">
    <property type="entry name" value="ARM repeat"/>
    <property type="match status" value="1"/>
</dbReference>
<reference evidence="8 9" key="1">
    <citation type="journal article" date="2007" name="Science">
        <title>The Chlamydomonas genome reveals the evolution of key animal and plant functions.</title>
        <authorList>
            <person name="Merchant S.S."/>
            <person name="Prochnik S.E."/>
            <person name="Vallon O."/>
            <person name="Harris E.H."/>
            <person name="Karpowicz S.J."/>
            <person name="Witman G.B."/>
            <person name="Terry A."/>
            <person name="Salamov A."/>
            <person name="Fritz-Laylin L.K."/>
            <person name="Marechal-Drouard L."/>
            <person name="Marshall W.F."/>
            <person name="Qu L.H."/>
            <person name="Nelson D.R."/>
            <person name="Sanderfoot A.A."/>
            <person name="Spalding M.H."/>
            <person name="Kapitonov V.V."/>
            <person name="Ren Q."/>
            <person name="Ferris P."/>
            <person name="Lindquist E."/>
            <person name="Shapiro H."/>
            <person name="Lucas S.M."/>
            <person name="Grimwood J."/>
            <person name="Schmutz J."/>
            <person name="Cardol P."/>
            <person name="Cerutti H."/>
            <person name="Chanfreau G."/>
            <person name="Chen C.L."/>
            <person name="Cognat V."/>
            <person name="Croft M.T."/>
            <person name="Dent R."/>
            <person name="Dutcher S."/>
            <person name="Fernandez E."/>
            <person name="Fukuzawa H."/>
            <person name="Gonzalez-Ballester D."/>
            <person name="Gonzalez-Halphen D."/>
            <person name="Hallmann A."/>
            <person name="Hanikenne M."/>
            <person name="Hippler M."/>
            <person name="Inwood W."/>
            <person name="Jabbari K."/>
            <person name="Kalanon M."/>
            <person name="Kuras R."/>
            <person name="Lefebvre P.A."/>
            <person name="Lemaire S.D."/>
            <person name="Lobanov A.V."/>
            <person name="Lohr M."/>
            <person name="Manuell A."/>
            <person name="Meier I."/>
            <person name="Mets L."/>
            <person name="Mittag M."/>
            <person name="Mittelmeier T."/>
            <person name="Moroney J.V."/>
            <person name="Moseley J."/>
            <person name="Napoli C."/>
            <person name="Nedelcu A.M."/>
            <person name="Niyogi K."/>
            <person name="Novoselov S.V."/>
            <person name="Paulsen I.T."/>
            <person name="Pazour G."/>
            <person name="Purton S."/>
            <person name="Ral J.P."/>
            <person name="Riano-Pachon D.M."/>
            <person name="Riekhof W."/>
            <person name="Rymarquis L."/>
            <person name="Schroda M."/>
            <person name="Stern D."/>
            <person name="Umen J."/>
            <person name="Willows R."/>
            <person name="Wilson N."/>
            <person name="Zimmer S.L."/>
            <person name="Allmer J."/>
            <person name="Balk J."/>
            <person name="Bisova K."/>
            <person name="Chen C.J."/>
            <person name="Elias M."/>
            <person name="Gendler K."/>
            <person name="Hauser C."/>
            <person name="Lamb M.R."/>
            <person name="Ledford H."/>
            <person name="Long J.C."/>
            <person name="Minagawa J."/>
            <person name="Page M.D."/>
            <person name="Pan J."/>
            <person name="Pootakham W."/>
            <person name="Roje S."/>
            <person name="Rose A."/>
            <person name="Stahlberg E."/>
            <person name="Terauchi A.M."/>
            <person name="Yang P."/>
            <person name="Ball S."/>
            <person name="Bowler C."/>
            <person name="Dieckmann C.L."/>
            <person name="Gladyshev V.N."/>
            <person name="Green P."/>
            <person name="Jorgensen R."/>
            <person name="Mayfield S."/>
            <person name="Mueller-Roeber B."/>
            <person name="Rajamani S."/>
            <person name="Sayre R.T."/>
            <person name="Brokstein P."/>
            <person name="Dubchak I."/>
            <person name="Goodstein D."/>
            <person name="Hornick L."/>
            <person name="Huang Y.W."/>
            <person name="Jhaveri J."/>
            <person name="Luo Y."/>
            <person name="Martinez D."/>
            <person name="Ngau W.C."/>
            <person name="Otillar B."/>
            <person name="Poliakov A."/>
            <person name="Porter A."/>
            <person name="Szajkowski L."/>
            <person name="Werner G."/>
            <person name="Zhou K."/>
            <person name="Grigoriev I.V."/>
            <person name="Rokhsar D.S."/>
            <person name="Grossman A.R."/>
        </authorList>
    </citation>
    <scope>NUCLEOTIDE SEQUENCE [LARGE SCALE GENOMIC DNA]</scope>
    <source>
        <strain evidence="9">CC-503</strain>
    </source>
</reference>
<evidence type="ECO:0000259" key="7">
    <source>
        <dbReference type="PROSITE" id="PS51194"/>
    </source>
</evidence>
<keyword evidence="3" id="KW-0067">ATP-binding</keyword>
<dbReference type="Gramene" id="PNW71984">
    <property type="protein sequence ID" value="PNW71984"/>
    <property type="gene ID" value="CHLRE_16g687301v5"/>
</dbReference>
<dbReference type="ExpressionAtlas" id="A0A2K3CUN1">
    <property type="expression patterns" value="baseline and differential"/>
</dbReference>
<dbReference type="InterPro" id="IPR016024">
    <property type="entry name" value="ARM-type_fold"/>
</dbReference>
<dbReference type="Proteomes" id="UP000006906">
    <property type="component" value="Chromosome 16"/>
</dbReference>
<keyword evidence="2" id="KW-0378">Hydrolase</keyword>
<dbReference type="PANTHER" id="PTHR36498">
    <property type="entry name" value="TATA-BINDING PROTEIN-ASSOCIATED FACTOR 172"/>
    <property type="match status" value="1"/>
</dbReference>
<keyword evidence="9" id="KW-1185">Reference proteome</keyword>
<dbReference type="Pfam" id="PF12054">
    <property type="entry name" value="DUF3535"/>
    <property type="match status" value="1"/>
</dbReference>
<keyword evidence="3" id="KW-0347">Helicase</keyword>
<dbReference type="CDD" id="cd18793">
    <property type="entry name" value="SF2_C_SNF"/>
    <property type="match status" value="1"/>
</dbReference>
<sequence>MTGKPGSSSRLQKLLNLLETGTSDATRKAAAKQLSEIARSHPDQLLSTVQKVHAYLYHKSWETRVAAGEALGYLADIFVQQTPDELRQQALACGVDEASLPPCEGPLTFSGFSLQQVLEKGTPLGASGGQEFDLVLDPGMTPKARLAAQRDVLKRRLGLDRDMGLDADALFGDEDLEAAEEVVTRGGRGSGGGAAGGGAAGSGAGGAPKQAAQELLASMEGLSARERNRLKRKAKALGRSDSLRGSEPPAPGPGGRNKSPLDGDMGGSAGEGPAAAAGAGGAAAASAAAAAAAAAEIGEDEVQAVADGGWPFQRLGDQLVVDSLDPVWEVRHGAALALRELLRSHAWCAAVEVPLDEVPSGWAVPGGAGKRGLGSVSAAHVAAAAAAHRRWLEDVILHLLCVLALDRFGDYGSDQVTAPVRETAAQALGMALQALDGDSVAGVACMLRELQAHGDWRVRYGGFCGLKYLLAARLDLAPALLPAALPLLRAGLADPDDDVRAACADALVPVAGSLGVAGPQAVSELRRQLWDLLPQLSDLSAATNSVMSLLAHLYGSSAAAGCTANGGGDSSSAAAAAVPMTEDDVAAATDELTQLVPRLWPFVRHMLSTVRGSVMQCLERMLAAAVTPPPPGVVLAALAAPSASAPLAPASLEPYGEVAPYYAQMRREVLALVAAAVEVNVLLPLPPGVPPELMGADHAAALLAAAAAAGPPEGSALALAVGRLRGALSALQALEQYLHVCVLAALAAASAASGRLPDKFNSAIQPLMNSLRREPQLRLQEVCAGGLAELLGLCAGRTPSPNDKLVRNIVAMATAELLPPPGLLQPGLLQPGLQGQGSGVLLPSGGSLSLLGQQQGESDAVNGAGGGHAVSHATRISRRGGEAAIVAMARRFRDGLWTQLPTLWSLVAAPLAAPPPAAAAAADPTAAVSAMHVLRVLAPALAPELLPSLRPLLRDVCGWAAHGDARVRAAAARAAAALARCWTEGLMPELLKQVVPLLNSSDDTCRLGGVEAVAALCGELGSGLVPYAVLLLVPLLRRMSDPAADVRAAAAGCFGSLMTLLPLAQGVPPPPGLDGEQLACVSQDSAFLLQLLDNRRVDAYALPFPLPYSLRPYQCDGVSWLAFLRRFGLHGVLADDMGLGKTLQASCIMAAASLEAEAAYVAAGCAAAAAPLPLLVVCPATLVGHWAHEVNSTIGPKGLRPLMYGGTPAERAAAQAAWDKSLRSLSASSPRLPYNLLVMSYEALRADVEWVAAPGRRWLYAVLDEGHAIRNPRSRVTLACKRVSAQHRLLLSGTPIQNDVLEMWSLFDFLMPGFLGPERAFRAKFGKALQEARGSKRGSREAEAGLLALEGLHRSLLPFVLRRTKGQVLADLPPKIITDIYCDLSELQARLYSDFQASKASAEAVESLRSGDARRAAAAGSDDAGGAEDGGGAVAGASPHVFASLQYLRKLCSHPGMVLDLQLPAHRTAANAVLRTTEPTAVEAALRRGGLRHAPKLAALRDILATCGVISPAADDAGGGEAAAGGAAEGGAGAGGAAGADDDAGGGGGSGGGSSGHRLLVFAQHKALLDLVERDLLAPYGVSYLRLDGGVEAGARFAVVQRFNADPTIDVLLLTTGVGGVGLNLTAADTVVFLEHDWNPMKDMQAMDRAHRLGQRRTVNVYRILTRGTLEERVLGLQQFKKDVAEAVVNADNMSMDNMDTSSLLDVFGAPGGGAGGGGAAGGGGGAVAAGGNASMLPSEAEMAEAAVAEAAGEGGGGGGKARAAPKSGLAAALAAMGEMWDESQYKNEFSMDAFMKKIGSGAGAGGGGAAGGGTGGAGGGDKAEQ</sequence>
<dbReference type="InterPro" id="IPR000330">
    <property type="entry name" value="SNF2_N"/>
</dbReference>
<dbReference type="GeneID" id="5717661"/>
<dbReference type="GO" id="GO:0005524">
    <property type="term" value="F:ATP binding"/>
    <property type="evidence" value="ECO:0007669"/>
    <property type="project" value="InterPro"/>
</dbReference>
<dbReference type="OrthoDB" id="10252227at2759"/>
<gene>
    <name evidence="8" type="ORF">CHLRE_16g687301v5</name>
</gene>
<dbReference type="EMBL" id="CM008977">
    <property type="protein sequence ID" value="PNW71984.1"/>
    <property type="molecule type" value="Genomic_DNA"/>
</dbReference>
<dbReference type="SUPFAM" id="SSF52540">
    <property type="entry name" value="P-loop containing nucleoside triphosphate hydrolases"/>
    <property type="match status" value="2"/>
</dbReference>
<dbReference type="STRING" id="3055.A0A2K3CUN1"/>
<dbReference type="InterPro" id="IPR044972">
    <property type="entry name" value="Mot1"/>
</dbReference>
<feature type="compositionally biased region" description="Gly residues" evidence="5">
    <location>
        <begin position="186"/>
        <end position="206"/>
    </location>
</feature>
<dbReference type="InterPro" id="IPR022707">
    <property type="entry name" value="Mot1_central_dom"/>
</dbReference>
<dbReference type="KEGG" id="cre:CHLRE_16g687301v5"/>
<feature type="region of interest" description="Disordered" evidence="5">
    <location>
        <begin position="1804"/>
        <end position="1826"/>
    </location>
</feature>
<dbReference type="InterPro" id="IPR011989">
    <property type="entry name" value="ARM-like"/>
</dbReference>
<dbReference type="GO" id="GO:0017025">
    <property type="term" value="F:TBP-class protein binding"/>
    <property type="evidence" value="ECO:0007669"/>
    <property type="project" value="InterPro"/>
</dbReference>
<evidence type="ECO:0000256" key="3">
    <source>
        <dbReference type="ARBA" id="ARBA00022806"/>
    </source>
</evidence>
<evidence type="ECO:0000256" key="5">
    <source>
        <dbReference type="SAM" id="MobiDB-lite"/>
    </source>
</evidence>
<dbReference type="InterPro" id="IPR049730">
    <property type="entry name" value="SNF2/RAD54-like_C"/>
</dbReference>
<dbReference type="FunFam" id="3.40.50.300:FF:003398">
    <property type="entry name" value="Mot1 helicase-like protein"/>
    <property type="match status" value="1"/>
</dbReference>
<protein>
    <submittedName>
        <fullName evidence="8">Uncharacterized protein</fullName>
    </submittedName>
</protein>
<dbReference type="InterPro" id="IPR001650">
    <property type="entry name" value="Helicase_C-like"/>
</dbReference>
<keyword evidence="4" id="KW-0238">DNA-binding</keyword>
<dbReference type="PANTHER" id="PTHR36498:SF1">
    <property type="entry name" value="TATA-BINDING PROTEIN-ASSOCIATED FACTOR 172"/>
    <property type="match status" value="1"/>
</dbReference>
<dbReference type="GO" id="GO:0016887">
    <property type="term" value="F:ATP hydrolysis activity"/>
    <property type="evidence" value="ECO:0007669"/>
    <property type="project" value="InterPro"/>
</dbReference>
<dbReference type="Gene3D" id="1.25.10.10">
    <property type="entry name" value="Leucine-rich Repeat Variant"/>
    <property type="match status" value="3"/>
</dbReference>
<evidence type="ECO:0000256" key="1">
    <source>
        <dbReference type="ARBA" id="ARBA00022737"/>
    </source>
</evidence>
<evidence type="ECO:0000256" key="2">
    <source>
        <dbReference type="ARBA" id="ARBA00022801"/>
    </source>
</evidence>
<dbReference type="InterPro" id="IPR000357">
    <property type="entry name" value="HEAT"/>
</dbReference>
<dbReference type="SMART" id="SM00490">
    <property type="entry name" value="HELICc"/>
    <property type="match status" value="1"/>
</dbReference>
<feature type="domain" description="Helicase ATP-binding" evidence="6">
    <location>
        <begin position="1122"/>
        <end position="1313"/>
    </location>
</feature>
<dbReference type="RefSeq" id="XP_042915905.1">
    <property type="nucleotide sequence ID" value="XM_043071602.1"/>
</dbReference>
<dbReference type="Pfam" id="PF02985">
    <property type="entry name" value="HEAT"/>
    <property type="match status" value="1"/>
</dbReference>
<feature type="region of interest" description="Disordered" evidence="5">
    <location>
        <begin position="230"/>
        <end position="277"/>
    </location>
</feature>
<dbReference type="InterPro" id="IPR038718">
    <property type="entry name" value="SNF2-like_sf"/>
</dbReference>
<keyword evidence="1" id="KW-0677">Repeat</keyword>
<evidence type="ECO:0000259" key="6">
    <source>
        <dbReference type="PROSITE" id="PS51192"/>
    </source>
</evidence>
<dbReference type="InterPro" id="IPR014001">
    <property type="entry name" value="Helicase_ATP-bd"/>
</dbReference>
<dbReference type="Pfam" id="PF00176">
    <property type="entry name" value="SNF2-rel_dom"/>
    <property type="match status" value="1"/>
</dbReference>
<dbReference type="PROSITE" id="PS51194">
    <property type="entry name" value="HELICASE_CTER"/>
    <property type="match status" value="1"/>
</dbReference>
<keyword evidence="3" id="KW-0547">Nucleotide-binding</keyword>
<dbReference type="InterPro" id="IPR027417">
    <property type="entry name" value="P-loop_NTPase"/>
</dbReference>